<evidence type="ECO:0000256" key="1">
    <source>
        <dbReference type="SAM" id="MobiDB-lite"/>
    </source>
</evidence>
<reference evidence="3" key="1">
    <citation type="submission" date="2022-11" db="UniProtKB">
        <authorList>
            <consortium name="WormBaseParasite"/>
        </authorList>
    </citation>
    <scope>IDENTIFICATION</scope>
</reference>
<dbReference type="Proteomes" id="UP000887577">
    <property type="component" value="Unplaced"/>
</dbReference>
<feature type="compositionally biased region" description="Basic and acidic residues" evidence="1">
    <location>
        <begin position="41"/>
        <end position="50"/>
    </location>
</feature>
<accession>A0A914XTL5</accession>
<feature type="compositionally biased region" description="Polar residues" evidence="1">
    <location>
        <begin position="1"/>
        <end position="13"/>
    </location>
</feature>
<sequence length="82" mass="9593">MSKNFFGSNWSSQDNGDENHDKNEKDKEDEKTSSKYGHWGSSDDEKESKYDSYGYDKSPGYQSSPDRSPPRKIDDNEYYFTQ</sequence>
<dbReference type="WBParaSite" id="PSU_v2.g11300.t1">
    <property type="protein sequence ID" value="PSU_v2.g11300.t1"/>
    <property type="gene ID" value="PSU_v2.g11300"/>
</dbReference>
<name>A0A914XTL5_9BILA</name>
<keyword evidence="2" id="KW-1185">Reference proteome</keyword>
<evidence type="ECO:0000313" key="2">
    <source>
        <dbReference type="Proteomes" id="UP000887577"/>
    </source>
</evidence>
<protein>
    <submittedName>
        <fullName evidence="3">Uncharacterized protein</fullName>
    </submittedName>
</protein>
<feature type="region of interest" description="Disordered" evidence="1">
    <location>
        <begin position="1"/>
        <end position="82"/>
    </location>
</feature>
<dbReference type="AlphaFoldDB" id="A0A914XTL5"/>
<feature type="compositionally biased region" description="Basic and acidic residues" evidence="1">
    <location>
        <begin position="17"/>
        <end position="33"/>
    </location>
</feature>
<proteinExistence type="predicted"/>
<organism evidence="2 3">
    <name type="scientific">Panagrolaimus superbus</name>
    <dbReference type="NCBI Taxonomy" id="310955"/>
    <lineage>
        <taxon>Eukaryota</taxon>
        <taxon>Metazoa</taxon>
        <taxon>Ecdysozoa</taxon>
        <taxon>Nematoda</taxon>
        <taxon>Chromadorea</taxon>
        <taxon>Rhabditida</taxon>
        <taxon>Tylenchina</taxon>
        <taxon>Panagrolaimomorpha</taxon>
        <taxon>Panagrolaimoidea</taxon>
        <taxon>Panagrolaimidae</taxon>
        <taxon>Panagrolaimus</taxon>
    </lineage>
</organism>
<evidence type="ECO:0000313" key="3">
    <source>
        <dbReference type="WBParaSite" id="PSU_v2.g11300.t1"/>
    </source>
</evidence>